<keyword evidence="2" id="KW-1185">Reference proteome</keyword>
<dbReference type="Proteomes" id="UP000198304">
    <property type="component" value="Unassembled WGS sequence"/>
</dbReference>
<accession>A0A239HUR5</accession>
<dbReference type="EMBL" id="FZOJ01000024">
    <property type="protein sequence ID" value="SNS85086.1"/>
    <property type="molecule type" value="Genomic_DNA"/>
</dbReference>
<protein>
    <submittedName>
        <fullName evidence="1">Uncharacterized protein</fullName>
    </submittedName>
</protein>
<dbReference type="AlphaFoldDB" id="A0A239HUR5"/>
<organism evidence="1 2">
    <name type="scientific">Anaerovirgula multivorans</name>
    <dbReference type="NCBI Taxonomy" id="312168"/>
    <lineage>
        <taxon>Bacteria</taxon>
        <taxon>Bacillati</taxon>
        <taxon>Bacillota</taxon>
        <taxon>Clostridia</taxon>
        <taxon>Peptostreptococcales</taxon>
        <taxon>Natronincolaceae</taxon>
        <taxon>Anaerovirgula</taxon>
    </lineage>
</organism>
<evidence type="ECO:0000313" key="2">
    <source>
        <dbReference type="Proteomes" id="UP000198304"/>
    </source>
</evidence>
<proteinExistence type="predicted"/>
<gene>
    <name evidence="1" type="ORF">SAMN05446037_10247</name>
</gene>
<reference evidence="1 2" key="1">
    <citation type="submission" date="2017-06" db="EMBL/GenBank/DDBJ databases">
        <authorList>
            <person name="Kim H.J."/>
            <person name="Triplett B.A."/>
        </authorList>
    </citation>
    <scope>NUCLEOTIDE SEQUENCE [LARGE SCALE GENOMIC DNA]</scope>
    <source>
        <strain evidence="1 2">SCA</strain>
    </source>
</reference>
<evidence type="ECO:0000313" key="1">
    <source>
        <dbReference type="EMBL" id="SNS85086.1"/>
    </source>
</evidence>
<name>A0A239HUR5_9FIRM</name>
<sequence>MSNILDLSVLVREPLTIQGSPDGEIYVIHGSPSTEFVSTLQKNMMIWAIKNLQ</sequence>
<dbReference type="RefSeq" id="WP_176431466.1">
    <property type="nucleotide sequence ID" value="NZ_FZOJ01000024.1"/>
</dbReference>